<evidence type="ECO:0000256" key="1">
    <source>
        <dbReference type="ARBA" id="ARBA00093462"/>
    </source>
</evidence>
<evidence type="ECO:0000259" key="2">
    <source>
        <dbReference type="Pfam" id="PF07261"/>
    </source>
</evidence>
<organism evidence="3 4">
    <name type="scientific">Amygdalobacter indicium</name>
    <dbReference type="NCBI Taxonomy" id="3029272"/>
    <lineage>
        <taxon>Bacteria</taxon>
        <taxon>Bacillati</taxon>
        <taxon>Bacillota</taxon>
        <taxon>Clostridia</taxon>
        <taxon>Eubacteriales</taxon>
        <taxon>Oscillospiraceae</taxon>
        <taxon>Amygdalobacter</taxon>
    </lineage>
</organism>
<name>A0ABY8C6B4_9FIRM</name>
<dbReference type="EMBL" id="CP118868">
    <property type="protein sequence ID" value="WEG35464.1"/>
    <property type="molecule type" value="Genomic_DNA"/>
</dbReference>
<dbReference type="Pfam" id="PF07261">
    <property type="entry name" value="DnaB_2"/>
    <property type="match status" value="1"/>
</dbReference>
<evidence type="ECO:0000313" key="3">
    <source>
        <dbReference type="EMBL" id="WEG35464.1"/>
    </source>
</evidence>
<dbReference type="Gene3D" id="1.10.10.630">
    <property type="entry name" value="DnaD domain-like"/>
    <property type="match status" value="1"/>
</dbReference>
<dbReference type="SUPFAM" id="SSF158499">
    <property type="entry name" value="DnaD domain-like"/>
    <property type="match status" value="1"/>
</dbReference>
<dbReference type="RefSeq" id="WP_315571578.1">
    <property type="nucleotide sequence ID" value="NZ_CP118868.1"/>
</dbReference>
<proteinExistence type="inferred from homology"/>
<accession>A0ABY8C6B4</accession>
<dbReference type="NCBIfam" id="TIGR01446">
    <property type="entry name" value="DnaD_dom"/>
    <property type="match status" value="1"/>
</dbReference>
<protein>
    <submittedName>
        <fullName evidence="3">DnaD domain protein</fullName>
    </submittedName>
</protein>
<keyword evidence="4" id="KW-1185">Reference proteome</keyword>
<gene>
    <name evidence="3" type="ORF">PYS61_05930</name>
</gene>
<reference evidence="3 4" key="1">
    <citation type="submission" date="2023-02" db="EMBL/GenBank/DDBJ databases">
        <title>Novel Oscillospiraceae bacterial genomes.</title>
        <authorList>
            <person name="Srinivasan S."/>
            <person name="Austin M.N."/>
            <person name="Fiedler T.L."/>
            <person name="Strenk S.M."/>
            <person name="Agnew K.J."/>
            <person name="Nagana Gowda G.A."/>
            <person name="Raftery D."/>
            <person name="Beamer M.A."/>
            <person name="Achilles S.L."/>
            <person name="Wiesenfeld H.C."/>
            <person name="Fredricks D.N."/>
            <person name="Hillier S.L."/>
        </authorList>
    </citation>
    <scope>NUCLEOTIDE SEQUENCE [LARGE SCALE GENOMIC DNA]</scope>
    <source>
        <strain evidence="3 4">CHIC02 1186E3-8</strain>
    </source>
</reference>
<comment type="similarity">
    <text evidence="1">Belongs to the DnaB/DnaD family.</text>
</comment>
<dbReference type="InterPro" id="IPR034829">
    <property type="entry name" value="DnaD-like_sf"/>
</dbReference>
<sequence>MLQFSNQFMQHYLPLLSPLAWKLYLHLLLTCTLKSSYQLQEHDFELDPPNQFVNRRQYQQELAAAKSELLSEQLLKHNFYNQTTWLISPEIHDNFSLLEKLWQQGVADLNPQAKEAINRSNLLPAKGCDPDNYELLQFLLTCNKGGEAACDSSADPQPISPPTASLPEDDSYNELVQSINRSFLVGFSSYSWISLIDKMHYEYKLDNELIYLIFATLHSENKLYKEQVLNLTKELAKEQVLTAAAYDAWVSRKEKIKEREPLVKQALQRRTLTQAEILLINKWYDEYGYNDEIVTYLLSKSSETTNPTLNWFDAIITRWHKSGYKTLAEIKQGEESYKMKQAGRRHSNLSGFQSRIQKDKYTERQYDDDFYRKLLQGSKNNIDYD</sequence>
<feature type="domain" description="DnaB/C C-terminal" evidence="2">
    <location>
        <begin position="270"/>
        <end position="332"/>
    </location>
</feature>
<dbReference type="Proteomes" id="UP001220478">
    <property type="component" value="Chromosome"/>
</dbReference>
<dbReference type="InterPro" id="IPR006343">
    <property type="entry name" value="DnaB/C_C"/>
</dbReference>
<evidence type="ECO:0000313" key="4">
    <source>
        <dbReference type="Proteomes" id="UP001220478"/>
    </source>
</evidence>